<dbReference type="InterPro" id="IPR001245">
    <property type="entry name" value="Ser-Thr/Tyr_kinase_cat_dom"/>
</dbReference>
<dbReference type="InterPro" id="IPR009030">
    <property type="entry name" value="Growth_fac_rcpt_cys_sf"/>
</dbReference>
<keyword evidence="6" id="KW-0808">Transferase</keyword>
<evidence type="ECO:0000256" key="2">
    <source>
        <dbReference type="ARBA" id="ARBA00022741"/>
    </source>
</evidence>
<evidence type="ECO:0000313" key="6">
    <source>
        <dbReference type="EMBL" id="ELP92727.1"/>
    </source>
</evidence>
<dbReference type="SUPFAM" id="SSF56112">
    <property type="entry name" value="Protein kinase-like (PK-like)"/>
    <property type="match status" value="1"/>
</dbReference>
<reference evidence="6 7" key="1">
    <citation type="submission" date="2012-10" db="EMBL/GenBank/DDBJ databases">
        <authorList>
            <person name="Zafar N."/>
            <person name="Inman J."/>
            <person name="Hall N."/>
            <person name="Lorenzi H."/>
            <person name="Caler E."/>
        </authorList>
    </citation>
    <scope>NUCLEOTIDE SEQUENCE [LARGE SCALE GENOMIC DNA]</scope>
    <source>
        <strain evidence="6 7">IP1</strain>
    </source>
</reference>
<dbReference type="EC" id="2.7.10.2" evidence="6"/>
<dbReference type="InterPro" id="IPR006212">
    <property type="entry name" value="Furin_repeat"/>
</dbReference>
<dbReference type="Gene3D" id="2.10.220.10">
    <property type="entry name" value="Hormone Receptor, Insulin-like Growth Factor Receptor 1, Chain A, domain 2"/>
    <property type="match status" value="2"/>
</dbReference>
<keyword evidence="6" id="KW-0675">Receptor</keyword>
<dbReference type="PANTHER" id="PTHR45756">
    <property type="entry name" value="PALMITOYLTRANSFERASE"/>
    <property type="match status" value="1"/>
</dbReference>
<evidence type="ECO:0000256" key="4">
    <source>
        <dbReference type="PROSITE-ProRule" id="PRU10141"/>
    </source>
</evidence>
<dbReference type="GO" id="GO:0004674">
    <property type="term" value="F:protein serine/threonine kinase activity"/>
    <property type="evidence" value="ECO:0007669"/>
    <property type="project" value="UniProtKB-KW"/>
</dbReference>
<protein>
    <submittedName>
        <fullName evidence="6">Receptor tyrosine protein kinase let-23, putative</fullName>
        <ecNumber evidence="6">2.7.10.2</ecNumber>
    </submittedName>
</protein>
<dbReference type="GeneID" id="14891600"/>
<sequence length="681" mass="77171">MDATCYECLSNSYINATTTCESTLCDTSTIQDENGRCLTPIPSCEIYLNGWCIQCEDNMLLNNGKCGDSVAQNCLKVDPLGKCIRCEEKFYLNDKHVCVPCENGCMTCHNSTYCLSCNSTLYLTSGECKTLDYLKGKCEQYIPNVGGCLVCNNSYYPKYPDCISCDIKCSLCNNGDNCISCNSTNYLYASECYPQSQIRGCAVQPTTLGCSQCPDGYFSYQNSCSKCNENCSTCYSLKECLSCSEDHDLISGNCYSKKQIQHCTSVINSKCIKCSFWHSPDDKGHFCETQAEVDKQKVLFEESQDKDGNIPVNKESKELLCIGYSNKQSVKIRYVAKETDKYFISLNPTGITLLNGFACEFEILITPKCSSTINDKINFVVTDMKKGIDDIISVKIEFETTISTYLDYDEILEEKILGEGSFGIVYKGKYRGCDVAIKKMKQMSDIDNGLTEFEKEVSMLDKFRSDYIIHFYGAVNILNKICMVTEYAPFGSLQDVMKHKKSDEIGMKLRIKFCMDTSQGISYLHENGILHRDIKPDNILVFTLKMNEGSQVNGKITDFGSSRNVNMMMTNMTFTACIGTPSYMAPEVLNSGNYKKPADVYSFAITMYECFGWSYAFSKEKFKFPWKIVDFVSKGNYLEKPEKTPQALYEIIQKSWNYIPQNRIEINEIYRLLESQFKQMN</sequence>
<keyword evidence="1" id="KW-0723">Serine/threonine-protein kinase</keyword>
<dbReference type="InterPro" id="IPR011009">
    <property type="entry name" value="Kinase-like_dom_sf"/>
</dbReference>
<dbReference type="InterPro" id="IPR008271">
    <property type="entry name" value="Ser/Thr_kinase_AS"/>
</dbReference>
<dbReference type="AlphaFoldDB" id="A0A0A1UGJ8"/>
<feature type="binding site" evidence="4">
    <location>
        <position position="439"/>
    </location>
    <ligand>
        <name>ATP</name>
        <dbReference type="ChEBI" id="CHEBI:30616"/>
    </ligand>
</feature>
<feature type="domain" description="Protein kinase" evidence="5">
    <location>
        <begin position="411"/>
        <end position="677"/>
    </location>
</feature>
<dbReference type="PANTHER" id="PTHR45756:SF1">
    <property type="entry name" value="PROTEIN KINASE DOMAIN CONTAINING PROTEIN"/>
    <property type="match status" value="1"/>
</dbReference>
<dbReference type="GO" id="GO:0004715">
    <property type="term" value="F:non-membrane spanning protein tyrosine kinase activity"/>
    <property type="evidence" value="ECO:0007669"/>
    <property type="project" value="UniProtKB-EC"/>
</dbReference>
<gene>
    <name evidence="6" type="ORF">EIN_371390</name>
</gene>
<dbReference type="VEuPathDB" id="AmoebaDB:EIN_371390"/>
<dbReference type="InterPro" id="IPR053215">
    <property type="entry name" value="TKL_Ser/Thr_kinase"/>
</dbReference>
<keyword evidence="6" id="KW-0418">Kinase</keyword>
<name>A0A0A1UGJ8_ENTIV</name>
<dbReference type="InterPro" id="IPR000719">
    <property type="entry name" value="Prot_kinase_dom"/>
</dbReference>
<dbReference type="InterPro" id="IPR017441">
    <property type="entry name" value="Protein_kinase_ATP_BS"/>
</dbReference>
<accession>A0A0A1UGJ8</accession>
<dbReference type="PROSITE" id="PS50011">
    <property type="entry name" value="PROTEIN_KINASE_DOM"/>
    <property type="match status" value="1"/>
</dbReference>
<evidence type="ECO:0000313" key="7">
    <source>
        <dbReference type="Proteomes" id="UP000014680"/>
    </source>
</evidence>
<dbReference type="Proteomes" id="UP000014680">
    <property type="component" value="Unassembled WGS sequence"/>
</dbReference>
<dbReference type="PROSITE" id="PS00107">
    <property type="entry name" value="PROTEIN_KINASE_ATP"/>
    <property type="match status" value="1"/>
</dbReference>
<dbReference type="Gene3D" id="3.30.200.20">
    <property type="entry name" value="Phosphorylase Kinase, domain 1"/>
    <property type="match status" value="1"/>
</dbReference>
<dbReference type="PROSITE" id="PS00108">
    <property type="entry name" value="PROTEIN_KINASE_ST"/>
    <property type="match status" value="1"/>
</dbReference>
<organism evidence="6 7">
    <name type="scientific">Entamoeba invadens IP1</name>
    <dbReference type="NCBI Taxonomy" id="370355"/>
    <lineage>
        <taxon>Eukaryota</taxon>
        <taxon>Amoebozoa</taxon>
        <taxon>Evosea</taxon>
        <taxon>Archamoebae</taxon>
        <taxon>Mastigamoebida</taxon>
        <taxon>Entamoebidae</taxon>
        <taxon>Entamoeba</taxon>
    </lineage>
</organism>
<dbReference type="Gene3D" id="1.10.510.10">
    <property type="entry name" value="Transferase(Phosphotransferase) domain 1"/>
    <property type="match status" value="1"/>
</dbReference>
<dbReference type="GO" id="GO:0005524">
    <property type="term" value="F:ATP binding"/>
    <property type="evidence" value="ECO:0007669"/>
    <property type="project" value="UniProtKB-UniRule"/>
</dbReference>
<dbReference type="Pfam" id="PF07714">
    <property type="entry name" value="PK_Tyr_Ser-Thr"/>
    <property type="match status" value="1"/>
</dbReference>
<evidence type="ECO:0000259" key="5">
    <source>
        <dbReference type="PROSITE" id="PS50011"/>
    </source>
</evidence>
<dbReference type="SUPFAM" id="SSF57184">
    <property type="entry name" value="Growth factor receptor domain"/>
    <property type="match status" value="2"/>
</dbReference>
<keyword evidence="7" id="KW-1185">Reference proteome</keyword>
<proteinExistence type="predicted"/>
<evidence type="ECO:0000256" key="3">
    <source>
        <dbReference type="ARBA" id="ARBA00022840"/>
    </source>
</evidence>
<dbReference type="KEGG" id="eiv:EIN_371390"/>
<keyword evidence="2 4" id="KW-0547">Nucleotide-binding</keyword>
<dbReference type="SMART" id="SM00261">
    <property type="entry name" value="FU"/>
    <property type="match status" value="3"/>
</dbReference>
<keyword evidence="3 4" id="KW-0067">ATP-binding</keyword>
<dbReference type="OrthoDB" id="33311at2759"/>
<dbReference type="EMBL" id="KB206332">
    <property type="protein sequence ID" value="ELP92727.1"/>
    <property type="molecule type" value="Genomic_DNA"/>
</dbReference>
<dbReference type="RefSeq" id="XP_004259498.1">
    <property type="nucleotide sequence ID" value="XM_004259450.1"/>
</dbReference>
<dbReference type="SMART" id="SM00220">
    <property type="entry name" value="S_TKc"/>
    <property type="match status" value="1"/>
</dbReference>
<dbReference type="PRINTS" id="PR00109">
    <property type="entry name" value="TYRKINASE"/>
</dbReference>
<evidence type="ECO:0000256" key="1">
    <source>
        <dbReference type="ARBA" id="ARBA00022527"/>
    </source>
</evidence>